<protein>
    <recommendedName>
        <fullName evidence="4">Ubiquitin-like protease family profile domain-containing protein</fullName>
    </recommendedName>
</protein>
<evidence type="ECO:0000313" key="2">
    <source>
        <dbReference type="EMBL" id="PHT95789.1"/>
    </source>
</evidence>
<reference evidence="2 3" key="2">
    <citation type="journal article" date="2017" name="Genome Biol.">
        <title>New reference genome sequences of hot pepper reveal the massive evolution of plant disease-resistance genes by retroduplication.</title>
        <authorList>
            <person name="Kim S."/>
            <person name="Park J."/>
            <person name="Yeom S.I."/>
            <person name="Kim Y.M."/>
            <person name="Seo E."/>
            <person name="Kim K.T."/>
            <person name="Kim M.S."/>
            <person name="Lee J.M."/>
            <person name="Cheong K."/>
            <person name="Shin H.S."/>
            <person name="Kim S.B."/>
            <person name="Han K."/>
            <person name="Lee J."/>
            <person name="Park M."/>
            <person name="Lee H.A."/>
            <person name="Lee H.Y."/>
            <person name="Lee Y."/>
            <person name="Oh S."/>
            <person name="Lee J.H."/>
            <person name="Choi E."/>
            <person name="Choi E."/>
            <person name="Lee S.E."/>
            <person name="Jeon J."/>
            <person name="Kim H."/>
            <person name="Choi G."/>
            <person name="Song H."/>
            <person name="Lee J."/>
            <person name="Lee S.C."/>
            <person name="Kwon J.K."/>
            <person name="Lee H.Y."/>
            <person name="Koo N."/>
            <person name="Hong Y."/>
            <person name="Kim R.W."/>
            <person name="Kang W.H."/>
            <person name="Huh J.H."/>
            <person name="Kang B.C."/>
            <person name="Yang T.J."/>
            <person name="Lee Y.H."/>
            <person name="Bennetzen J.L."/>
            <person name="Choi D."/>
        </authorList>
    </citation>
    <scope>NUCLEOTIDE SEQUENCE [LARGE SCALE GENOMIC DNA]</scope>
    <source>
        <strain evidence="3">cv. CM334</strain>
    </source>
</reference>
<dbReference type="PANTHER" id="PTHR33022:SF13">
    <property type="entry name" value="UBIQUITIN-LIKE PROTEASE FAMILY PROFILE DOMAIN-CONTAINING PROTEIN"/>
    <property type="match status" value="1"/>
</dbReference>
<evidence type="ECO:0008006" key="4">
    <source>
        <dbReference type="Google" id="ProtNLM"/>
    </source>
</evidence>
<feature type="region of interest" description="Disordered" evidence="1">
    <location>
        <begin position="57"/>
        <end position="77"/>
    </location>
</feature>
<gene>
    <name evidence="2" type="ORF">T459_03671</name>
</gene>
<dbReference type="Gramene" id="PHT95789">
    <property type="protein sequence ID" value="PHT95789"/>
    <property type="gene ID" value="T459_03671"/>
</dbReference>
<feature type="compositionally biased region" description="Basic and acidic residues" evidence="1">
    <location>
        <begin position="57"/>
        <end position="71"/>
    </location>
</feature>
<reference evidence="2 3" key="1">
    <citation type="journal article" date="2014" name="Nat. Genet.">
        <title>Genome sequence of the hot pepper provides insights into the evolution of pungency in Capsicum species.</title>
        <authorList>
            <person name="Kim S."/>
            <person name="Park M."/>
            <person name="Yeom S.I."/>
            <person name="Kim Y.M."/>
            <person name="Lee J.M."/>
            <person name="Lee H.A."/>
            <person name="Seo E."/>
            <person name="Choi J."/>
            <person name="Cheong K."/>
            <person name="Kim K.T."/>
            <person name="Jung K."/>
            <person name="Lee G.W."/>
            <person name="Oh S.K."/>
            <person name="Bae C."/>
            <person name="Kim S.B."/>
            <person name="Lee H.Y."/>
            <person name="Kim S.Y."/>
            <person name="Kim M.S."/>
            <person name="Kang B.C."/>
            <person name="Jo Y.D."/>
            <person name="Yang H.B."/>
            <person name="Jeong H.J."/>
            <person name="Kang W.H."/>
            <person name="Kwon J.K."/>
            <person name="Shin C."/>
            <person name="Lim J.Y."/>
            <person name="Park J.H."/>
            <person name="Huh J.H."/>
            <person name="Kim J.S."/>
            <person name="Kim B.D."/>
            <person name="Cohen O."/>
            <person name="Paran I."/>
            <person name="Suh M.C."/>
            <person name="Lee S.B."/>
            <person name="Kim Y.K."/>
            <person name="Shin Y."/>
            <person name="Noh S.J."/>
            <person name="Park J."/>
            <person name="Seo Y.S."/>
            <person name="Kwon S.Y."/>
            <person name="Kim H.A."/>
            <person name="Park J.M."/>
            <person name="Kim H.J."/>
            <person name="Choi S.B."/>
            <person name="Bosland P.W."/>
            <person name="Reeves G."/>
            <person name="Jo S.H."/>
            <person name="Lee B.W."/>
            <person name="Cho H.T."/>
            <person name="Choi H.S."/>
            <person name="Lee M.S."/>
            <person name="Yu Y."/>
            <person name="Do Choi Y."/>
            <person name="Park B.S."/>
            <person name="van Deynze A."/>
            <person name="Ashrafi H."/>
            <person name="Hill T."/>
            <person name="Kim W.T."/>
            <person name="Pai H.S."/>
            <person name="Ahn H.K."/>
            <person name="Yeam I."/>
            <person name="Giovannoni J.J."/>
            <person name="Rose J.K."/>
            <person name="Sorensen I."/>
            <person name="Lee S.J."/>
            <person name="Kim R.W."/>
            <person name="Choi I.Y."/>
            <person name="Choi B.S."/>
            <person name="Lim J.S."/>
            <person name="Lee Y.H."/>
            <person name="Choi D."/>
        </authorList>
    </citation>
    <scope>NUCLEOTIDE SEQUENCE [LARGE SCALE GENOMIC DNA]</scope>
    <source>
        <strain evidence="3">cv. CM334</strain>
    </source>
</reference>
<accession>A0A2G3ANI2</accession>
<dbReference type="AlphaFoldDB" id="A0A2G3ANI2"/>
<keyword evidence="3" id="KW-1185">Reference proteome</keyword>
<evidence type="ECO:0000313" key="3">
    <source>
        <dbReference type="Proteomes" id="UP000222542"/>
    </source>
</evidence>
<proteinExistence type="predicted"/>
<dbReference type="EMBL" id="AYRZ02000001">
    <property type="protein sequence ID" value="PHT95789.1"/>
    <property type="molecule type" value="Genomic_DNA"/>
</dbReference>
<dbReference type="SUPFAM" id="SSF54001">
    <property type="entry name" value="Cysteine proteinases"/>
    <property type="match status" value="1"/>
</dbReference>
<comment type="caution">
    <text evidence="2">The sequence shown here is derived from an EMBL/GenBank/DDBJ whole genome shotgun (WGS) entry which is preliminary data.</text>
</comment>
<sequence length="441" mass="49797">MVSNGLLILATGRLYVPSDKYLVQQISDLLLWFPMVYSSVGMGWLYVPSDKIPGAEDNEHGEEECLKRDDPNANSPSTEELVKTLSIDRYTDWAFEAISYLRQQVNYQEEVFCPRILRWLSAKIDKNAKFLDLFNPPRKAIVHPWLVPTNRKLKMPFFLLYEGELVAIDDGSRSGRGSGAAVGANNAPLFIFEITCHYDYDHTGCTDFSPEFFISSKCSTCKCQDGKAKHDGVINAINVLTAFVKEIASKRGVISSKRISYPYTLLEIKVVKRRKKDTSKALSSIKKSKISMPLSLSCTDVQCARTTGEQHEPKKVDVTVEATAEEHNIIVDNPSTAFKEEEKVEPISSEERKNYSFEGFNISDKAPKKLTQLINDYSEWIADGLLKHHVGRDCGLFVAVYAEYLSDGLQVPNDELDSGLLRKRYATLLWKYGEVKAQKPY</sequence>
<name>A0A2G3ANI2_CAPAN</name>
<dbReference type="PANTHER" id="PTHR33022">
    <property type="entry name" value="DUF1985 DOMAIN-CONTAINING PROTEIN"/>
    <property type="match status" value="1"/>
</dbReference>
<dbReference type="InterPro" id="IPR038765">
    <property type="entry name" value="Papain-like_cys_pep_sf"/>
</dbReference>
<organism evidence="2 3">
    <name type="scientific">Capsicum annuum</name>
    <name type="common">Capsicum pepper</name>
    <dbReference type="NCBI Taxonomy" id="4072"/>
    <lineage>
        <taxon>Eukaryota</taxon>
        <taxon>Viridiplantae</taxon>
        <taxon>Streptophyta</taxon>
        <taxon>Embryophyta</taxon>
        <taxon>Tracheophyta</taxon>
        <taxon>Spermatophyta</taxon>
        <taxon>Magnoliopsida</taxon>
        <taxon>eudicotyledons</taxon>
        <taxon>Gunneridae</taxon>
        <taxon>Pentapetalae</taxon>
        <taxon>asterids</taxon>
        <taxon>lamiids</taxon>
        <taxon>Solanales</taxon>
        <taxon>Solanaceae</taxon>
        <taxon>Solanoideae</taxon>
        <taxon>Capsiceae</taxon>
        <taxon>Capsicum</taxon>
    </lineage>
</organism>
<evidence type="ECO:0000256" key="1">
    <source>
        <dbReference type="SAM" id="MobiDB-lite"/>
    </source>
</evidence>
<dbReference type="Proteomes" id="UP000222542">
    <property type="component" value="Unassembled WGS sequence"/>
</dbReference>